<dbReference type="AlphaFoldDB" id="W6RU98"/>
<dbReference type="GO" id="GO:0016020">
    <property type="term" value="C:membrane"/>
    <property type="evidence" value="ECO:0007669"/>
    <property type="project" value="TreeGrafter"/>
</dbReference>
<dbReference type="GO" id="GO:0005524">
    <property type="term" value="F:ATP binding"/>
    <property type="evidence" value="ECO:0007669"/>
    <property type="project" value="UniProtKB-KW"/>
</dbReference>
<organism evidence="5 6">
    <name type="scientific">Clostridium bornimense</name>
    <dbReference type="NCBI Taxonomy" id="1216932"/>
    <lineage>
        <taxon>Bacteria</taxon>
        <taxon>Bacillati</taxon>
        <taxon>Bacillota</taxon>
        <taxon>Clostridia</taxon>
        <taxon>Eubacteriales</taxon>
        <taxon>Clostridiaceae</taxon>
        <taxon>Clostridium</taxon>
    </lineage>
</organism>
<protein>
    <submittedName>
        <fullName evidence="5">AMP-forming long-chain acyl-CoA synthetase</fullName>
    </submittedName>
</protein>
<evidence type="ECO:0000256" key="3">
    <source>
        <dbReference type="ARBA" id="ARBA00024484"/>
    </source>
</evidence>
<dbReference type="InterPro" id="IPR042099">
    <property type="entry name" value="ANL_N_sf"/>
</dbReference>
<dbReference type="Gene3D" id="3.40.50.12780">
    <property type="entry name" value="N-terminal domain of ligase-like"/>
    <property type="match status" value="1"/>
</dbReference>
<dbReference type="Pfam" id="PF23562">
    <property type="entry name" value="AMP-binding_C_3"/>
    <property type="match status" value="1"/>
</dbReference>
<dbReference type="Proteomes" id="UP000019426">
    <property type="component" value="Chromosome M2/40_rep1"/>
</dbReference>
<dbReference type="PATRIC" id="fig|1216932.3.peg.1019"/>
<dbReference type="eggNOG" id="COG1022">
    <property type="taxonomic scope" value="Bacteria"/>
</dbReference>
<dbReference type="Pfam" id="PF00501">
    <property type="entry name" value="AMP-binding"/>
    <property type="match status" value="1"/>
</dbReference>
<accession>W6RU98</accession>
<evidence type="ECO:0000313" key="6">
    <source>
        <dbReference type="Proteomes" id="UP000019426"/>
    </source>
</evidence>
<dbReference type="Gene3D" id="3.30.300.30">
    <property type="match status" value="1"/>
</dbReference>
<dbReference type="PANTHER" id="PTHR43272:SF33">
    <property type="entry name" value="AMP-BINDING DOMAIN-CONTAINING PROTEIN-RELATED"/>
    <property type="match status" value="1"/>
</dbReference>
<dbReference type="OrthoDB" id="9778383at2"/>
<comment type="catalytic activity">
    <reaction evidence="3">
        <text>a long-chain fatty acid + ATP + CoA = a long-chain fatty acyl-CoA + AMP + diphosphate</text>
        <dbReference type="Rhea" id="RHEA:15421"/>
        <dbReference type="ChEBI" id="CHEBI:30616"/>
        <dbReference type="ChEBI" id="CHEBI:33019"/>
        <dbReference type="ChEBI" id="CHEBI:57287"/>
        <dbReference type="ChEBI" id="CHEBI:57560"/>
        <dbReference type="ChEBI" id="CHEBI:83139"/>
        <dbReference type="ChEBI" id="CHEBI:456215"/>
        <dbReference type="EC" id="6.2.1.3"/>
    </reaction>
    <physiologicalReaction direction="left-to-right" evidence="3">
        <dbReference type="Rhea" id="RHEA:15422"/>
    </physiologicalReaction>
</comment>
<proteinExistence type="predicted"/>
<evidence type="ECO:0000256" key="2">
    <source>
        <dbReference type="ARBA" id="ARBA00022840"/>
    </source>
</evidence>
<feature type="domain" description="AMP-dependent synthetase/ligase" evidence="4">
    <location>
        <begin position="25"/>
        <end position="414"/>
    </location>
</feature>
<gene>
    <name evidence="5" type="ORF">CM240_1032</name>
</gene>
<dbReference type="KEGG" id="clt:CM240_1032"/>
<dbReference type="GO" id="GO:0004467">
    <property type="term" value="F:long-chain fatty acid-CoA ligase activity"/>
    <property type="evidence" value="ECO:0007669"/>
    <property type="project" value="UniProtKB-EC"/>
</dbReference>
<evidence type="ECO:0000256" key="1">
    <source>
        <dbReference type="ARBA" id="ARBA00022741"/>
    </source>
</evidence>
<dbReference type="InterPro" id="IPR045851">
    <property type="entry name" value="AMP-bd_C_sf"/>
</dbReference>
<keyword evidence="1" id="KW-0547">Nucleotide-binding</keyword>
<dbReference type="SUPFAM" id="SSF56801">
    <property type="entry name" value="Acetyl-CoA synthetase-like"/>
    <property type="match status" value="1"/>
</dbReference>
<dbReference type="HOGENOM" id="CLU_000022_59_9_9"/>
<evidence type="ECO:0000313" key="5">
    <source>
        <dbReference type="EMBL" id="CDM68196.1"/>
    </source>
</evidence>
<dbReference type="InterPro" id="IPR000873">
    <property type="entry name" value="AMP-dep_synth/lig_dom"/>
</dbReference>
<reference evidence="5 6" key="1">
    <citation type="submission" date="2013-11" db="EMBL/GenBank/DDBJ databases">
        <title>Complete genome sequence of Clostridum sp. M2/40.</title>
        <authorList>
            <person name="Wibberg D."/>
            <person name="Puehler A."/>
            <person name="Schlueter A."/>
        </authorList>
    </citation>
    <scope>NUCLEOTIDE SEQUENCE [LARGE SCALE GENOMIC DNA]</scope>
    <source>
        <strain evidence="6">M2/40</strain>
    </source>
</reference>
<keyword evidence="6" id="KW-1185">Reference proteome</keyword>
<evidence type="ECO:0000259" key="4">
    <source>
        <dbReference type="Pfam" id="PF00501"/>
    </source>
</evidence>
<name>W6RU98_9CLOT</name>
<dbReference type="PANTHER" id="PTHR43272">
    <property type="entry name" value="LONG-CHAIN-FATTY-ACID--COA LIGASE"/>
    <property type="match status" value="1"/>
</dbReference>
<dbReference type="EMBL" id="HG917868">
    <property type="protein sequence ID" value="CDM68196.1"/>
    <property type="molecule type" value="Genomic_DNA"/>
</dbReference>
<dbReference type="RefSeq" id="WP_051483701.1">
    <property type="nucleotide sequence ID" value="NZ_HG917868.1"/>
</dbReference>
<keyword evidence="2" id="KW-0067">ATP-binding</keyword>
<sequence>MVQEINVNSSSINGVINYKEILIDSSNKYKDKVAFYEKKGRGKISHSYKELKNDVFRLGTMLLEIGLKDKHIAIIGENNYNWIISYLAVINGVGVAVPLDKELSEEQLCRLMEKSDVSVLIFSKTFLSSIEYIKEKVPDLQCCICIDENSYGYDDVKSLIDKGKEMLDKGNTLYLKSNVNIDSLNVIMFTSGTTGTNKGVMISQRNILSNVMDMAEIFQGYDNLLAVLPFHHAYENICGILTTIKLGITTFINDSLKYLSKNINEFKPEAMILVPLFLETMYRSVEVELKRKKLEGTFKKYLKVSNALLKINIDLRRKIFKKLIDNFGGNLKTIISGGALLREDLIKKFKDIGINVINGFGITECTPVVSINFSENLNSIGKPLSSVDISILNPDENGVGEILVHGDHVMLGYYKDDKSTKESFVNDWFKTGDLGYIDDSGYLYITGRKKNLIVLSNGKNVNPEELEEYILENMSYVKETLVYSANSRNGSKIIVGAVYIGKEYISMRGIENVRNQLEEDLRKINNKLPLFKQIQKIYIKEEEFEKNTSKKIVRSKFLEEGNKIGI</sequence>
<dbReference type="STRING" id="1216932.CM240_1032"/>